<dbReference type="EMBL" id="BTFW01000001">
    <property type="protein sequence ID" value="GMM61621.1"/>
    <property type="molecule type" value="Genomic_DNA"/>
</dbReference>
<organism evidence="2 3">
    <name type="scientific">Novosphingobium pituita</name>
    <dbReference type="NCBI Taxonomy" id="3056842"/>
    <lineage>
        <taxon>Bacteria</taxon>
        <taxon>Pseudomonadati</taxon>
        <taxon>Pseudomonadota</taxon>
        <taxon>Alphaproteobacteria</taxon>
        <taxon>Sphingomonadales</taxon>
        <taxon>Sphingomonadaceae</taxon>
        <taxon>Novosphingobium</taxon>
    </lineage>
</organism>
<reference evidence="2 3" key="1">
    <citation type="submission" date="2023-06" db="EMBL/GenBank/DDBJ databases">
        <title>Draft genome sequence of Novosphingobium sp. strain IK01.</title>
        <authorList>
            <person name="Hatamoto M."/>
            <person name="Ikarashi T."/>
            <person name="Yamaguchi T."/>
        </authorList>
    </citation>
    <scope>NUCLEOTIDE SEQUENCE [LARGE SCALE GENOMIC DNA]</scope>
    <source>
        <strain evidence="2 3">IK01</strain>
    </source>
</reference>
<keyword evidence="3" id="KW-1185">Reference proteome</keyword>
<dbReference type="RefSeq" id="WP_317975287.1">
    <property type="nucleotide sequence ID" value="NZ_BTFW01000001.1"/>
</dbReference>
<dbReference type="Proteomes" id="UP001187221">
    <property type="component" value="Unassembled WGS sequence"/>
</dbReference>
<keyword evidence="1" id="KW-0812">Transmembrane</keyword>
<proteinExistence type="predicted"/>
<evidence type="ECO:0000313" key="2">
    <source>
        <dbReference type="EMBL" id="GMM61621.1"/>
    </source>
</evidence>
<keyword evidence="1" id="KW-0472">Membrane</keyword>
<feature type="transmembrane region" description="Helical" evidence="1">
    <location>
        <begin position="84"/>
        <end position="105"/>
    </location>
</feature>
<keyword evidence="1" id="KW-1133">Transmembrane helix</keyword>
<sequence length="232" mass="24518">MSVPLPDPAASADAGGPHADQAWRALHGMGEIQFAPVTPPPPDPVYVSPNWLRAVMQALARGLEWLGEHVFAPLGLHLSHGWRWVVLVLGLAGIVALVWLAWVLLAPMVRKWRARAPEEAVLAGPSPEALALLEEADRLAAQGDYGAAVHLLLRRSVGLLAAARPDLLHPSNTAREIAGMPALPGAARLAFATMAGEVERARYALRAPGPQEWARARGAYAAFAAQPLGAGA</sequence>
<gene>
    <name evidence="2" type="ORF">NUTIK01_23980</name>
</gene>
<evidence type="ECO:0008006" key="4">
    <source>
        <dbReference type="Google" id="ProtNLM"/>
    </source>
</evidence>
<name>A0ABQ6PA05_9SPHN</name>
<protein>
    <recommendedName>
        <fullName evidence="4">DUF4129 domain-containing protein</fullName>
    </recommendedName>
</protein>
<accession>A0ABQ6PA05</accession>
<evidence type="ECO:0000256" key="1">
    <source>
        <dbReference type="SAM" id="Phobius"/>
    </source>
</evidence>
<evidence type="ECO:0000313" key="3">
    <source>
        <dbReference type="Proteomes" id="UP001187221"/>
    </source>
</evidence>
<comment type="caution">
    <text evidence="2">The sequence shown here is derived from an EMBL/GenBank/DDBJ whole genome shotgun (WGS) entry which is preliminary data.</text>
</comment>